<evidence type="ECO:0000256" key="1">
    <source>
        <dbReference type="SAM" id="Phobius"/>
    </source>
</evidence>
<feature type="transmembrane region" description="Helical" evidence="1">
    <location>
        <begin position="29"/>
        <end position="47"/>
    </location>
</feature>
<feature type="transmembrane region" description="Helical" evidence="1">
    <location>
        <begin position="53"/>
        <end position="71"/>
    </location>
</feature>
<evidence type="ECO:0000313" key="3">
    <source>
        <dbReference type="Proteomes" id="UP001600894"/>
    </source>
</evidence>
<comment type="caution">
    <text evidence="2">The sequence shown here is derived from an EMBL/GenBank/DDBJ whole genome shotgun (WGS) entry which is preliminary data.</text>
</comment>
<dbReference type="EMBL" id="BAABXL010000001">
    <property type="protein sequence ID" value="GAA6269604.1"/>
    <property type="molecule type" value="Genomic_DNA"/>
</dbReference>
<organism evidence="2 3">
    <name type="scientific">Enterocloster alcoholdehydrogenati</name>
    <dbReference type="NCBI Taxonomy" id="2547410"/>
    <lineage>
        <taxon>Bacteria</taxon>
        <taxon>Bacillati</taxon>
        <taxon>Bacillota</taxon>
        <taxon>Clostridia</taxon>
        <taxon>Lachnospirales</taxon>
        <taxon>Lachnospiraceae</taxon>
        <taxon>Enterocloster</taxon>
    </lineage>
</organism>
<keyword evidence="1" id="KW-0812">Transmembrane</keyword>
<protein>
    <recommendedName>
        <fullName evidence="4">PrgI family protein</fullName>
    </recommendedName>
</protein>
<keyword evidence="1" id="KW-0472">Membrane</keyword>
<keyword evidence="1" id="KW-1133">Transmembrane helix</keyword>
<reference evidence="2 3" key="1">
    <citation type="submission" date="2024-04" db="EMBL/GenBank/DDBJ databases">
        <title>Defined microbial consortia suppress multidrug-resistant proinflammatory Enterobacteriaceae via ecological control.</title>
        <authorList>
            <person name="Furuichi M."/>
            <person name="Kawaguchi T."/>
            <person name="Pust M."/>
            <person name="Yasuma K."/>
            <person name="Plichta D."/>
            <person name="Hasegawa N."/>
            <person name="Ohya T."/>
            <person name="Bhattarai S."/>
            <person name="Sasajima S."/>
            <person name="Aoto Y."/>
            <person name="Tuganbaev T."/>
            <person name="Yaginuma M."/>
            <person name="Ueda M."/>
            <person name="Okahashi N."/>
            <person name="Amafuji K."/>
            <person name="Kiridooshi Y."/>
            <person name="Sugita K."/>
            <person name="Strazar M."/>
            <person name="Skelly A."/>
            <person name="Suda W."/>
            <person name="Hattori M."/>
            <person name="Nakamoto N."/>
            <person name="Caballero S."/>
            <person name="Norman J."/>
            <person name="Olle B."/>
            <person name="Tanoue T."/>
            <person name="Arita M."/>
            <person name="Bucci V."/>
            <person name="Atarashi K."/>
            <person name="Xavier R."/>
            <person name="Honda K."/>
        </authorList>
    </citation>
    <scope>NUCLEOTIDE SEQUENCE [LARGE SCALE GENOMIC DNA]</scope>
    <source>
        <strain evidence="3">f13</strain>
    </source>
</reference>
<dbReference type="Proteomes" id="UP001600894">
    <property type="component" value="Unassembled WGS sequence"/>
</dbReference>
<keyword evidence="3" id="KW-1185">Reference proteome</keyword>
<sequence>MDEKRRPLYIPVKTLDSEDYIEGIGKLEVALIGAGVMVGITVGMIIQGITGNFLIAFAVGLVIVILSIGVFKRDNTNENLIRKLMIIYRFIHAQKKYMYYFFDSLNAMDIDEDKTTEVAYE</sequence>
<evidence type="ECO:0000313" key="2">
    <source>
        <dbReference type="EMBL" id="GAA6269604.1"/>
    </source>
</evidence>
<name>A0ABQ0AZZ5_9FIRM</name>
<gene>
    <name evidence="2" type="ORF">F130042H8_26640</name>
</gene>
<proteinExistence type="predicted"/>
<evidence type="ECO:0008006" key="4">
    <source>
        <dbReference type="Google" id="ProtNLM"/>
    </source>
</evidence>
<accession>A0ABQ0AZZ5</accession>
<dbReference type="RefSeq" id="WP_176255938.1">
    <property type="nucleotide sequence ID" value="NZ_BAABXL010000001.1"/>
</dbReference>